<evidence type="ECO:0000256" key="5">
    <source>
        <dbReference type="ARBA" id="ARBA00023077"/>
    </source>
</evidence>
<keyword evidence="7 8" id="KW-0998">Cell outer membrane</keyword>
<evidence type="ECO:0000256" key="1">
    <source>
        <dbReference type="ARBA" id="ARBA00004571"/>
    </source>
</evidence>
<evidence type="ECO:0000256" key="10">
    <source>
        <dbReference type="SAM" id="SignalP"/>
    </source>
</evidence>
<feature type="signal peptide" evidence="10">
    <location>
        <begin position="1"/>
        <end position="17"/>
    </location>
</feature>
<dbReference type="EMBL" id="WELI01000003">
    <property type="protein sequence ID" value="KAB7731383.1"/>
    <property type="molecule type" value="Genomic_DNA"/>
</dbReference>
<accession>A0A7J5U0U6</accession>
<dbReference type="GO" id="GO:0009279">
    <property type="term" value="C:cell outer membrane"/>
    <property type="evidence" value="ECO:0007669"/>
    <property type="project" value="UniProtKB-SubCell"/>
</dbReference>
<dbReference type="InterPro" id="IPR039426">
    <property type="entry name" value="TonB-dep_rcpt-like"/>
</dbReference>
<feature type="domain" description="TonB-dependent receptor-like beta-barrel" evidence="11">
    <location>
        <begin position="232"/>
        <end position="656"/>
    </location>
</feature>
<evidence type="ECO:0000256" key="3">
    <source>
        <dbReference type="ARBA" id="ARBA00022452"/>
    </source>
</evidence>
<comment type="similarity">
    <text evidence="8 9">Belongs to the TonB-dependent receptor family.</text>
</comment>
<dbReference type="Pfam" id="PF07715">
    <property type="entry name" value="Plug"/>
    <property type="match status" value="1"/>
</dbReference>
<protein>
    <submittedName>
        <fullName evidence="13">TonB-dependent receptor</fullName>
    </submittedName>
</protein>
<dbReference type="RefSeq" id="WP_152124354.1">
    <property type="nucleotide sequence ID" value="NZ_WELI01000003.1"/>
</dbReference>
<proteinExistence type="inferred from homology"/>
<evidence type="ECO:0000259" key="11">
    <source>
        <dbReference type="Pfam" id="PF00593"/>
    </source>
</evidence>
<gene>
    <name evidence="13" type="ORF">F5984_11360</name>
</gene>
<dbReference type="GO" id="GO:0044718">
    <property type="term" value="P:siderophore transmembrane transport"/>
    <property type="evidence" value="ECO:0007669"/>
    <property type="project" value="TreeGrafter"/>
</dbReference>
<keyword evidence="4 8" id="KW-0812">Transmembrane</keyword>
<feature type="domain" description="TonB-dependent receptor plug" evidence="12">
    <location>
        <begin position="49"/>
        <end position="158"/>
    </location>
</feature>
<dbReference type="Proteomes" id="UP000488299">
    <property type="component" value="Unassembled WGS sequence"/>
</dbReference>
<keyword evidence="14" id="KW-1185">Reference proteome</keyword>
<evidence type="ECO:0000256" key="2">
    <source>
        <dbReference type="ARBA" id="ARBA00022448"/>
    </source>
</evidence>
<dbReference type="InterPro" id="IPR037066">
    <property type="entry name" value="Plug_dom_sf"/>
</dbReference>
<reference evidence="13 14" key="1">
    <citation type="submission" date="2019-10" db="EMBL/GenBank/DDBJ databases">
        <title>Rudanella paleaurantiibacter sp. nov., isolated from sludge.</title>
        <authorList>
            <person name="Xu S.Q."/>
        </authorList>
    </citation>
    <scope>NUCLEOTIDE SEQUENCE [LARGE SCALE GENOMIC DNA]</scope>
    <source>
        <strain evidence="13 14">HX-22-17</strain>
    </source>
</reference>
<sequence>MRILYVALVASVSSAFAQDAPPQSYTLTQDTIRLNEVVVRAYESNRPLLQTAASVGLLSRRELTERFGAPTLVPALNTLPGVRADERSPGSYRLSIRGSLIRSPFGVRNVKVYWNDLPLTDAGGNTPLNALDVRALGGAEVLKGPAGSLYGANTGGAVLFSGPATPPGVSSVEVNGLAGSYGLGGGGVAVTSGRENASLNLSYQNLGATGYRAHSALRRDNVQLTGQFRVSDRRTISVLGLFSDLNYQTPGGLTEAQYRLDPRQARPATRATPGSAEQQAAIYQKLGYLGLSQTYRFNERWQNTTALYATVTDFRNPFITNYERRADQGLGGRTVTRWQAVREGVPTVITFGAELGHNFTISRNYGNRRGQIDTLQTDDELKALQWLGFAQVESTLPAGFVLTAGISRNEVRYQFTRFSNSPANEQRRTFDPVWLPRVALLKQLTDAISVFGSISTGYSAPTLQEIRPSDLVFNPRLTPERGTSYELGLRGSTLAGRLQFDLAAYQFALRETIVRRTTDAGAETFTNAGRTEQRGLEALLSYQILKQSSLGNPVSLRIWNALTLTNYRYRDYRQGTADVSGKRVPGVAPTTNVSGLDLNTRFGLYAFLTYQFLSPFALNDANTATADPTRIATATVGFRRTLGPVMLDLFATGDNLLDQQYSLGYDLNAFGNRFYNASARRNFVGGVRASVRW</sequence>
<keyword evidence="13" id="KW-0675">Receptor</keyword>
<evidence type="ECO:0000256" key="6">
    <source>
        <dbReference type="ARBA" id="ARBA00023136"/>
    </source>
</evidence>
<comment type="subcellular location">
    <subcellularLocation>
        <location evidence="1 8">Cell outer membrane</location>
        <topology evidence="1 8">Multi-pass membrane protein</topology>
    </subcellularLocation>
</comment>
<dbReference type="InterPro" id="IPR036942">
    <property type="entry name" value="Beta-barrel_TonB_sf"/>
</dbReference>
<evidence type="ECO:0000313" key="13">
    <source>
        <dbReference type="EMBL" id="KAB7731383.1"/>
    </source>
</evidence>
<dbReference type="SUPFAM" id="SSF56935">
    <property type="entry name" value="Porins"/>
    <property type="match status" value="1"/>
</dbReference>
<dbReference type="PROSITE" id="PS52016">
    <property type="entry name" value="TONB_DEPENDENT_REC_3"/>
    <property type="match status" value="1"/>
</dbReference>
<dbReference type="GO" id="GO:0015344">
    <property type="term" value="F:siderophore uptake transmembrane transporter activity"/>
    <property type="evidence" value="ECO:0007669"/>
    <property type="project" value="TreeGrafter"/>
</dbReference>
<feature type="chain" id="PRO_5029770177" evidence="10">
    <location>
        <begin position="18"/>
        <end position="693"/>
    </location>
</feature>
<keyword evidence="5 9" id="KW-0798">TonB box</keyword>
<evidence type="ECO:0000256" key="4">
    <source>
        <dbReference type="ARBA" id="ARBA00022692"/>
    </source>
</evidence>
<dbReference type="PANTHER" id="PTHR30069">
    <property type="entry name" value="TONB-DEPENDENT OUTER MEMBRANE RECEPTOR"/>
    <property type="match status" value="1"/>
</dbReference>
<evidence type="ECO:0000313" key="14">
    <source>
        <dbReference type="Proteomes" id="UP000488299"/>
    </source>
</evidence>
<organism evidence="13 14">
    <name type="scientific">Rudanella paleaurantiibacter</name>
    <dbReference type="NCBI Taxonomy" id="2614655"/>
    <lineage>
        <taxon>Bacteria</taxon>
        <taxon>Pseudomonadati</taxon>
        <taxon>Bacteroidota</taxon>
        <taxon>Cytophagia</taxon>
        <taxon>Cytophagales</taxon>
        <taxon>Cytophagaceae</taxon>
        <taxon>Rudanella</taxon>
    </lineage>
</organism>
<dbReference type="Pfam" id="PF00593">
    <property type="entry name" value="TonB_dep_Rec_b-barrel"/>
    <property type="match status" value="1"/>
</dbReference>
<name>A0A7J5U0U6_9BACT</name>
<evidence type="ECO:0000256" key="8">
    <source>
        <dbReference type="PROSITE-ProRule" id="PRU01360"/>
    </source>
</evidence>
<dbReference type="PANTHER" id="PTHR30069:SF28">
    <property type="entry name" value="TONB-DEPENDENT RECEPTOR YNCD-RELATED"/>
    <property type="match status" value="1"/>
</dbReference>
<dbReference type="Gene3D" id="2.170.130.10">
    <property type="entry name" value="TonB-dependent receptor, plug domain"/>
    <property type="match status" value="1"/>
</dbReference>
<keyword evidence="2 8" id="KW-0813">Transport</keyword>
<evidence type="ECO:0000256" key="7">
    <source>
        <dbReference type="ARBA" id="ARBA00023237"/>
    </source>
</evidence>
<evidence type="ECO:0000256" key="9">
    <source>
        <dbReference type="RuleBase" id="RU003357"/>
    </source>
</evidence>
<keyword evidence="6 8" id="KW-0472">Membrane</keyword>
<dbReference type="InterPro" id="IPR012910">
    <property type="entry name" value="Plug_dom"/>
</dbReference>
<evidence type="ECO:0000259" key="12">
    <source>
        <dbReference type="Pfam" id="PF07715"/>
    </source>
</evidence>
<dbReference type="InterPro" id="IPR000531">
    <property type="entry name" value="Beta-barrel_TonB"/>
</dbReference>
<comment type="caution">
    <text evidence="13">The sequence shown here is derived from an EMBL/GenBank/DDBJ whole genome shotgun (WGS) entry which is preliminary data.</text>
</comment>
<dbReference type="Gene3D" id="2.40.170.20">
    <property type="entry name" value="TonB-dependent receptor, beta-barrel domain"/>
    <property type="match status" value="1"/>
</dbReference>
<keyword evidence="10" id="KW-0732">Signal</keyword>
<dbReference type="AlphaFoldDB" id="A0A7J5U0U6"/>
<keyword evidence="3 8" id="KW-1134">Transmembrane beta strand</keyword>